<dbReference type="InterPro" id="IPR043210">
    <property type="entry name" value="CD44_antigen-like"/>
</dbReference>
<dbReference type="GO" id="GO:0005540">
    <property type="term" value="F:hyaluronic acid binding"/>
    <property type="evidence" value="ECO:0007669"/>
    <property type="project" value="InterPro"/>
</dbReference>
<comment type="caution">
    <text evidence="9">Lacks conserved residue(s) required for the propagation of feature annotation.</text>
</comment>
<keyword evidence="2 11" id="KW-0812">Transmembrane</keyword>
<dbReference type="PANTHER" id="PTHR10225">
    <property type="entry name" value="HYALURONAN RECEPTOR"/>
    <property type="match status" value="1"/>
</dbReference>
<feature type="signal peptide" evidence="12">
    <location>
        <begin position="1"/>
        <end position="17"/>
    </location>
</feature>
<evidence type="ECO:0000256" key="8">
    <source>
        <dbReference type="ARBA" id="ARBA00023180"/>
    </source>
</evidence>
<dbReference type="InterPro" id="IPR000538">
    <property type="entry name" value="Link_dom"/>
</dbReference>
<feature type="compositionally biased region" description="Low complexity" evidence="10">
    <location>
        <begin position="156"/>
        <end position="186"/>
    </location>
</feature>
<feature type="compositionally biased region" description="Acidic residues" evidence="10">
    <location>
        <begin position="266"/>
        <end position="305"/>
    </location>
</feature>
<keyword evidence="4 11" id="KW-1133">Transmembrane helix</keyword>
<keyword evidence="3 12" id="KW-0732">Signal</keyword>
<dbReference type="GO" id="GO:0004888">
    <property type="term" value="F:transmembrane signaling receptor activity"/>
    <property type="evidence" value="ECO:0007669"/>
    <property type="project" value="TreeGrafter"/>
</dbReference>
<evidence type="ECO:0000256" key="11">
    <source>
        <dbReference type="SAM" id="Phobius"/>
    </source>
</evidence>
<dbReference type="SMART" id="SM00445">
    <property type="entry name" value="LINK"/>
    <property type="match status" value="1"/>
</dbReference>
<gene>
    <name evidence="14" type="ORF">CesoFtcFv8_000954</name>
</gene>
<evidence type="ECO:0000256" key="4">
    <source>
        <dbReference type="ARBA" id="ARBA00022989"/>
    </source>
</evidence>
<evidence type="ECO:0000256" key="9">
    <source>
        <dbReference type="PROSITE-ProRule" id="PRU00323"/>
    </source>
</evidence>
<evidence type="ECO:0000256" key="2">
    <source>
        <dbReference type="ARBA" id="ARBA00022692"/>
    </source>
</evidence>
<feature type="disulfide bond" evidence="9">
    <location>
        <begin position="88"/>
        <end position="109"/>
    </location>
</feature>
<evidence type="ECO:0000256" key="6">
    <source>
        <dbReference type="ARBA" id="ARBA00023157"/>
    </source>
</evidence>
<feature type="compositionally biased region" description="Basic and acidic residues" evidence="10">
    <location>
        <begin position="256"/>
        <end position="265"/>
    </location>
</feature>
<comment type="caution">
    <text evidence="14">The sequence shown here is derived from an EMBL/GenBank/DDBJ whole genome shotgun (WGS) entry which is preliminary data.</text>
</comment>
<evidence type="ECO:0000256" key="7">
    <source>
        <dbReference type="ARBA" id="ARBA00023170"/>
    </source>
</evidence>
<feature type="chain" id="PRO_5042837938" description="Link domain-containing protein" evidence="12">
    <location>
        <begin position="18"/>
        <end position="305"/>
    </location>
</feature>
<evidence type="ECO:0000313" key="14">
    <source>
        <dbReference type="EMBL" id="KAK5915360.1"/>
    </source>
</evidence>
<evidence type="ECO:0000256" key="10">
    <source>
        <dbReference type="SAM" id="MobiDB-lite"/>
    </source>
</evidence>
<dbReference type="PROSITE" id="PS50963">
    <property type="entry name" value="LINK_2"/>
    <property type="match status" value="1"/>
</dbReference>
<evidence type="ECO:0000256" key="3">
    <source>
        <dbReference type="ARBA" id="ARBA00022729"/>
    </source>
</evidence>
<evidence type="ECO:0000259" key="13">
    <source>
        <dbReference type="PROSITE" id="PS50963"/>
    </source>
</evidence>
<dbReference type="PANTHER" id="PTHR10225:SF2">
    <property type="entry name" value="LYMPHATIC VESSEL ENDOTHELIAL HYALURONIC ACID RECEPTOR 1"/>
    <property type="match status" value="1"/>
</dbReference>
<evidence type="ECO:0000256" key="5">
    <source>
        <dbReference type="ARBA" id="ARBA00023136"/>
    </source>
</evidence>
<protein>
    <recommendedName>
        <fullName evidence="13">Link domain-containing protein</fullName>
    </recommendedName>
</protein>
<organism evidence="14 15">
    <name type="scientific">Champsocephalus esox</name>
    <name type="common">pike icefish</name>
    <dbReference type="NCBI Taxonomy" id="159716"/>
    <lineage>
        <taxon>Eukaryota</taxon>
        <taxon>Metazoa</taxon>
        <taxon>Chordata</taxon>
        <taxon>Craniata</taxon>
        <taxon>Vertebrata</taxon>
        <taxon>Euteleostomi</taxon>
        <taxon>Actinopterygii</taxon>
        <taxon>Neopterygii</taxon>
        <taxon>Teleostei</taxon>
        <taxon>Neoteleostei</taxon>
        <taxon>Acanthomorphata</taxon>
        <taxon>Eupercaria</taxon>
        <taxon>Perciformes</taxon>
        <taxon>Notothenioidei</taxon>
        <taxon>Channichthyidae</taxon>
        <taxon>Champsocephalus</taxon>
    </lineage>
</organism>
<feature type="domain" description="Link" evidence="13">
    <location>
        <begin position="38"/>
        <end position="133"/>
    </location>
</feature>
<keyword evidence="6 9" id="KW-1015">Disulfide bond</keyword>
<sequence>MIWLCFTLVLSFTSVISDQNIDSSHIRVFPGKDQSVAGVFQVSDLNYLNQPQYSYNVSDARSLCLSLGVNIASKAQVQEALTRGLETCRYGWIDEHLAVVPRVKAIPNCGQNKTGLVTWRVDVKKKLDVFCFDESEATTQSKDATTDSPSDRTDFSGHTQSSSRAASSSPTSHSTSSSILSSSSSTPTIDYRAEPAPFVGGSQSSAGAKAILITSTCGLFLIAIIILAFIKLRRSRAVSTDIKQAEEYIQTVEWTSEEKTEKTEEAAQEDERMEDERMEDERMEDERIEDERIEDERIEVEENAS</sequence>
<dbReference type="Gene3D" id="3.10.100.10">
    <property type="entry name" value="Mannose-Binding Protein A, subunit A"/>
    <property type="match status" value="1"/>
</dbReference>
<name>A0AAN8D7W0_9TELE</name>
<feature type="region of interest" description="Disordered" evidence="10">
    <location>
        <begin position="140"/>
        <end position="186"/>
    </location>
</feature>
<feature type="region of interest" description="Disordered" evidence="10">
    <location>
        <begin position="256"/>
        <end position="305"/>
    </location>
</feature>
<dbReference type="GO" id="GO:0007155">
    <property type="term" value="P:cell adhesion"/>
    <property type="evidence" value="ECO:0007669"/>
    <property type="project" value="InterPro"/>
</dbReference>
<reference evidence="14 15" key="1">
    <citation type="journal article" date="2023" name="Mol. Biol. Evol.">
        <title>Genomics of Secondarily Temperate Adaptation in the Only Non-Antarctic Icefish.</title>
        <authorList>
            <person name="Rivera-Colon A.G."/>
            <person name="Rayamajhi N."/>
            <person name="Minhas B.F."/>
            <person name="Madrigal G."/>
            <person name="Bilyk K.T."/>
            <person name="Yoon V."/>
            <person name="Hune M."/>
            <person name="Gregory S."/>
            <person name="Cheng C.H.C."/>
            <person name="Catchen J.M."/>
        </authorList>
    </citation>
    <scope>NUCLEOTIDE SEQUENCE [LARGE SCALE GENOMIC DNA]</scope>
    <source>
        <strain evidence="14">JC2023a</strain>
    </source>
</reference>
<evidence type="ECO:0000256" key="1">
    <source>
        <dbReference type="ARBA" id="ARBA00004167"/>
    </source>
</evidence>
<keyword evidence="8" id="KW-0325">Glycoprotein</keyword>
<dbReference type="PROSITE" id="PS01241">
    <property type="entry name" value="LINK_1"/>
    <property type="match status" value="1"/>
</dbReference>
<evidence type="ECO:0000256" key="12">
    <source>
        <dbReference type="SAM" id="SignalP"/>
    </source>
</evidence>
<keyword evidence="7" id="KW-0675">Receptor</keyword>
<proteinExistence type="predicted"/>
<dbReference type="GO" id="GO:0005886">
    <property type="term" value="C:plasma membrane"/>
    <property type="evidence" value="ECO:0007669"/>
    <property type="project" value="TreeGrafter"/>
</dbReference>
<keyword evidence="15" id="KW-1185">Reference proteome</keyword>
<dbReference type="AlphaFoldDB" id="A0AAN8D7W0"/>
<dbReference type="Proteomes" id="UP001335648">
    <property type="component" value="Unassembled WGS sequence"/>
</dbReference>
<dbReference type="InterPro" id="IPR016187">
    <property type="entry name" value="CTDL_fold"/>
</dbReference>
<keyword evidence="5 11" id="KW-0472">Membrane</keyword>
<accession>A0AAN8D7W0</accession>
<dbReference type="InterPro" id="IPR016186">
    <property type="entry name" value="C-type_lectin-like/link_sf"/>
</dbReference>
<dbReference type="Pfam" id="PF00193">
    <property type="entry name" value="Xlink"/>
    <property type="match status" value="1"/>
</dbReference>
<dbReference type="EMBL" id="JAULUE010002046">
    <property type="protein sequence ID" value="KAK5915360.1"/>
    <property type="molecule type" value="Genomic_DNA"/>
</dbReference>
<dbReference type="SUPFAM" id="SSF56436">
    <property type="entry name" value="C-type lectin-like"/>
    <property type="match status" value="1"/>
</dbReference>
<comment type="subcellular location">
    <subcellularLocation>
        <location evidence="1">Membrane</location>
        <topology evidence="1">Single-pass membrane protein</topology>
    </subcellularLocation>
</comment>
<feature type="transmembrane region" description="Helical" evidence="11">
    <location>
        <begin position="210"/>
        <end position="230"/>
    </location>
</feature>
<evidence type="ECO:0000313" key="15">
    <source>
        <dbReference type="Proteomes" id="UP001335648"/>
    </source>
</evidence>